<dbReference type="EMBL" id="CP073041">
    <property type="protein sequence ID" value="UXE58606.1"/>
    <property type="molecule type" value="Genomic_DNA"/>
</dbReference>
<dbReference type="Proteomes" id="UP001065613">
    <property type="component" value="Chromosome"/>
</dbReference>
<sequence length="62" mass="6560">MTFAKAGSLQSALNGKSQIAQLALQHQAQMIFPQSPPSLLLPKFLTAKLASSSSPDMLTFVA</sequence>
<name>A0A977KS20_9CYAN</name>
<organism evidence="1">
    <name type="scientific">Woronichinia naegeliana WA131</name>
    <dbReference type="NCBI Taxonomy" id="2824559"/>
    <lineage>
        <taxon>Bacteria</taxon>
        <taxon>Bacillati</taxon>
        <taxon>Cyanobacteriota</taxon>
        <taxon>Cyanophyceae</taxon>
        <taxon>Synechococcales</taxon>
        <taxon>Coelosphaeriaceae</taxon>
        <taxon>Woronichinia</taxon>
    </lineage>
</organism>
<evidence type="ECO:0000313" key="1">
    <source>
        <dbReference type="EMBL" id="UXE58606.1"/>
    </source>
</evidence>
<accession>A0A977KS20</accession>
<gene>
    <name evidence="1" type="ORF">KA717_21465</name>
</gene>
<dbReference type="KEGG" id="wna:KA717_21465"/>
<dbReference type="AlphaFoldDB" id="A0A977KS20"/>
<reference evidence="1" key="1">
    <citation type="submission" date="2021-04" db="EMBL/GenBank/DDBJ databases">
        <title>Genome sequence of Woronichinia naegeliana from Washington state freshwater lake bloom.</title>
        <authorList>
            <person name="Dreher T.W."/>
        </authorList>
    </citation>
    <scope>NUCLEOTIDE SEQUENCE</scope>
    <source>
        <strain evidence="1">WA131</strain>
    </source>
</reference>
<protein>
    <submittedName>
        <fullName evidence="1">Uncharacterized protein</fullName>
    </submittedName>
</protein>
<proteinExistence type="predicted"/>